<dbReference type="Gene3D" id="3.40.50.410">
    <property type="entry name" value="von Willebrand factor, type A domain"/>
    <property type="match status" value="1"/>
</dbReference>
<reference evidence="1 2" key="1">
    <citation type="journal article" date="2018" name="Plant J.">
        <title>Genome sequences of Chlorella sorokiniana UTEX 1602 and Micractinium conductrix SAG 241.80: implications to maltose excretion by a green alga.</title>
        <authorList>
            <person name="Arriola M.B."/>
            <person name="Velmurugan N."/>
            <person name="Zhang Y."/>
            <person name="Plunkett M.H."/>
            <person name="Hondzo H."/>
            <person name="Barney B.M."/>
        </authorList>
    </citation>
    <scope>NUCLEOTIDE SEQUENCE [LARGE SCALE GENOMIC DNA]</scope>
    <source>
        <strain evidence="1 2">SAG 241.80</strain>
    </source>
</reference>
<evidence type="ECO:0000313" key="2">
    <source>
        <dbReference type="Proteomes" id="UP000239649"/>
    </source>
</evidence>
<sequence>MSESGWVDLKGLGEEDLEGLSAEDLEAVIAREEEALKAAAAVAGVPLAPPGGSGPGEPSTASDGGCSLPASDQLNALYEKLDELNLTMTAGSVRRDCTGSMSNCIEQIKAKALDIFKVAPKQYPDATTRLAFVGYRDFYREAADAHFIVSDFVEANNFSKLESTLAVVHARGGSDAEDVTGALKKVLDLSWASTTRLLIHFGDAPCHGNRYHDGGCINGSFDSYPGGNPDGLVPEDLLRQLVACRVDYHFARINSQTDIMCEIFKKPPAA</sequence>
<name>A0A2P6V404_9CHLO</name>
<dbReference type="PANTHER" id="PTHR47763:SF4">
    <property type="entry name" value="ALPHA-PROTEIN KINASE VWKA"/>
    <property type="match status" value="1"/>
</dbReference>
<protein>
    <submittedName>
        <fullName evidence="1">Mhck ef2 kinase domain isoform A</fullName>
    </submittedName>
</protein>
<gene>
    <name evidence="1" type="ORF">C2E20_7672</name>
</gene>
<keyword evidence="1" id="KW-0808">Transferase</keyword>
<evidence type="ECO:0000313" key="1">
    <source>
        <dbReference type="EMBL" id="PSC68814.1"/>
    </source>
</evidence>
<accession>A0A2P6V404</accession>
<dbReference type="GO" id="GO:0016301">
    <property type="term" value="F:kinase activity"/>
    <property type="evidence" value="ECO:0007669"/>
    <property type="project" value="UniProtKB-KW"/>
</dbReference>
<keyword evidence="2" id="KW-1185">Reference proteome</keyword>
<organism evidence="1 2">
    <name type="scientific">Micractinium conductrix</name>
    <dbReference type="NCBI Taxonomy" id="554055"/>
    <lineage>
        <taxon>Eukaryota</taxon>
        <taxon>Viridiplantae</taxon>
        <taxon>Chlorophyta</taxon>
        <taxon>core chlorophytes</taxon>
        <taxon>Trebouxiophyceae</taxon>
        <taxon>Chlorellales</taxon>
        <taxon>Chlorellaceae</taxon>
        <taxon>Chlorella clade</taxon>
        <taxon>Micractinium</taxon>
    </lineage>
</organism>
<keyword evidence="1" id="KW-0418">Kinase</keyword>
<dbReference type="EMBL" id="LHPF02000033">
    <property type="protein sequence ID" value="PSC68814.1"/>
    <property type="molecule type" value="Genomic_DNA"/>
</dbReference>
<dbReference type="InterPro" id="IPR052969">
    <property type="entry name" value="Thr-specific_kinase-like"/>
</dbReference>
<comment type="caution">
    <text evidence="1">The sequence shown here is derived from an EMBL/GenBank/DDBJ whole genome shotgun (WGS) entry which is preliminary data.</text>
</comment>
<dbReference type="PANTHER" id="PTHR47763">
    <property type="entry name" value="ALPHA-PROTEIN KINASE VWKA"/>
    <property type="match status" value="1"/>
</dbReference>
<proteinExistence type="predicted"/>
<dbReference type="InterPro" id="IPR036465">
    <property type="entry name" value="vWFA_dom_sf"/>
</dbReference>
<dbReference type="Proteomes" id="UP000239649">
    <property type="component" value="Unassembled WGS sequence"/>
</dbReference>
<dbReference type="STRING" id="554055.A0A2P6V404"/>
<dbReference type="AlphaFoldDB" id="A0A2P6V404"/>
<dbReference type="OrthoDB" id="544387at2759"/>